<keyword evidence="2" id="KW-1185">Reference proteome</keyword>
<accession>A0ABY5VMN0</accession>
<organism evidence="1 2">
    <name type="scientific">Ruminococcus gauvreauii</name>
    <dbReference type="NCBI Taxonomy" id="438033"/>
    <lineage>
        <taxon>Bacteria</taxon>
        <taxon>Bacillati</taxon>
        <taxon>Bacillota</taxon>
        <taxon>Clostridia</taxon>
        <taxon>Eubacteriales</taxon>
        <taxon>Oscillospiraceae</taxon>
        <taxon>Ruminococcus</taxon>
    </lineage>
</organism>
<name>A0ABY5VMN0_9FIRM</name>
<gene>
    <name evidence="1" type="ORF">NQ502_09270</name>
</gene>
<evidence type="ECO:0008006" key="3">
    <source>
        <dbReference type="Google" id="ProtNLM"/>
    </source>
</evidence>
<dbReference type="Proteomes" id="UP001060164">
    <property type="component" value="Chromosome"/>
</dbReference>
<proteinExistence type="predicted"/>
<evidence type="ECO:0000313" key="1">
    <source>
        <dbReference type="EMBL" id="UWP61191.1"/>
    </source>
</evidence>
<sequence length="413" mass="47904">MMGHKKHIGIGFAAGRINFLSVLQAYIYHLKETRFLEKSDSCISLFVAFDPGYNNTRREDYDNLSEEEKGFFHTCMFIGPEDVQAEKEFLVKQQIMDQECAEKCFGNGYAVQRNIILYEALKQKVDYLIFLDDDEYPLAVTDSMTSSLWSGQSVLEEHVRGLQFSDVTNGYHCGYLTPIPFIEFDGVLGETHFRMFTDALSSDVLKWESVQRMIRNGGVKYADKKILMEHKTKLVRQEKGAKFISGGNLGINLTCPEKVLPFYNPPGARGEDSILSTCLENHTVKKIPVYTFHDGFSFYRSLLKGVLPITLKRISLYDSVHVSHRFYKACIGWIRYKPLYTYITQRQDYEDIMQEAKEYLDTALPSVCDYFNNRDFYKIRQELDTYEGLVKEHYDEFQMSLVSWSDLIKKTIL</sequence>
<dbReference type="EMBL" id="CP102290">
    <property type="protein sequence ID" value="UWP61191.1"/>
    <property type="molecule type" value="Genomic_DNA"/>
</dbReference>
<protein>
    <recommendedName>
        <fullName evidence="3">Glycosyltransferase family 2 protein</fullName>
    </recommendedName>
</protein>
<evidence type="ECO:0000313" key="2">
    <source>
        <dbReference type="Proteomes" id="UP001060164"/>
    </source>
</evidence>
<reference evidence="1" key="1">
    <citation type="journal article" date="2022" name="Cell">
        <title>Design, construction, and in vivo augmentation of a complex gut microbiome.</title>
        <authorList>
            <person name="Cheng A.G."/>
            <person name="Ho P.Y."/>
            <person name="Aranda-Diaz A."/>
            <person name="Jain S."/>
            <person name="Yu F.B."/>
            <person name="Meng X."/>
            <person name="Wang M."/>
            <person name="Iakiviak M."/>
            <person name="Nagashima K."/>
            <person name="Zhao A."/>
            <person name="Murugkar P."/>
            <person name="Patil A."/>
            <person name="Atabakhsh K."/>
            <person name="Weakley A."/>
            <person name="Yan J."/>
            <person name="Brumbaugh A.R."/>
            <person name="Higginbottom S."/>
            <person name="Dimas A."/>
            <person name="Shiver A.L."/>
            <person name="Deutschbauer A."/>
            <person name="Neff N."/>
            <person name="Sonnenburg J.L."/>
            <person name="Huang K.C."/>
            <person name="Fischbach M.A."/>
        </authorList>
    </citation>
    <scope>NUCLEOTIDE SEQUENCE</scope>
    <source>
        <strain evidence="1">DSM 19829</strain>
    </source>
</reference>
<dbReference type="RefSeq" id="WP_044983005.1">
    <property type="nucleotide sequence ID" value="NZ_CABLBR010000004.1"/>
</dbReference>